<dbReference type="InterPro" id="IPR011856">
    <property type="entry name" value="tRNA_endonuc-like_dom_sf"/>
</dbReference>
<reference evidence="2 3" key="1">
    <citation type="submission" date="2023-12" db="EMBL/GenBank/DDBJ databases">
        <title>A. evansii MAY27, complete genome.</title>
        <authorList>
            <person name="Wang Y."/>
        </authorList>
    </citation>
    <scope>NUCLEOTIDE SEQUENCE [LARGE SCALE GENOMIC DNA]</scope>
    <source>
        <strain evidence="2 3">MAY27</strain>
    </source>
</reference>
<dbReference type="Gene3D" id="3.40.1350.10">
    <property type="match status" value="1"/>
</dbReference>
<organism evidence="2 3">
    <name type="scientific">Aromatoleum evansii</name>
    <name type="common">Azoarcus evansii</name>
    <dbReference type="NCBI Taxonomy" id="59406"/>
    <lineage>
        <taxon>Bacteria</taxon>
        <taxon>Pseudomonadati</taxon>
        <taxon>Pseudomonadota</taxon>
        <taxon>Betaproteobacteria</taxon>
        <taxon>Rhodocyclales</taxon>
        <taxon>Rhodocyclaceae</taxon>
        <taxon>Aromatoleum</taxon>
    </lineage>
</organism>
<evidence type="ECO:0000313" key="3">
    <source>
        <dbReference type="Proteomes" id="UP001626593"/>
    </source>
</evidence>
<proteinExistence type="predicted"/>
<feature type="region of interest" description="Disordered" evidence="1">
    <location>
        <begin position="183"/>
        <end position="218"/>
    </location>
</feature>
<protein>
    <submittedName>
        <fullName evidence="2">Uncharacterized protein</fullName>
    </submittedName>
</protein>
<name>A0ABZ1AFD3_AROEV</name>
<evidence type="ECO:0000313" key="2">
    <source>
        <dbReference type="EMBL" id="WRL44210.1"/>
    </source>
</evidence>
<evidence type="ECO:0000256" key="1">
    <source>
        <dbReference type="SAM" id="MobiDB-lite"/>
    </source>
</evidence>
<keyword evidence="3" id="KW-1185">Reference proteome</keyword>
<dbReference type="RefSeq" id="WP_407277664.1">
    <property type="nucleotide sequence ID" value="NZ_CP141259.1"/>
</dbReference>
<dbReference type="EMBL" id="CP141259">
    <property type="protein sequence ID" value="WRL44210.1"/>
    <property type="molecule type" value="Genomic_DNA"/>
</dbReference>
<accession>A0ABZ1AFD3</accession>
<dbReference type="Proteomes" id="UP001626593">
    <property type="component" value="Chromosome"/>
</dbReference>
<feature type="compositionally biased region" description="Low complexity" evidence="1">
    <location>
        <begin position="183"/>
        <end position="206"/>
    </location>
</feature>
<sequence>MSEFRTIKELVIACCQSEGGFPSYETLTSLVRRHFPSSKWQKTHYAWYKSKIKGGGIEVPGLTLDPAYVEENEDADTEAEEVVEASISLERDLHGYLACRLHEVEHRLELVAGGIEYQTPAGRIDLLARDTAGVLVVIELKPGRRKTPRSGNSWGTWALCAIGNRTSAASSWRPTSINGWCSPRRGSRTSNSSSTSSCSRSGTSTRAGAAHRGIPPSNSLRSRFVRKRVRRMRDPLVGFAWDTLHERYDTMCSRFQPHSPHLEGLGAQVRSDRALYHLLCSRFRSSERLAGIEHYEAMLYWKLYAFPQALGNLRVFLRANQEQRTQAAGRFAALVAAMPSAIERDVDEIVRPIEYIGSFDLLGMKSPTALPMRTTFLHFCYPTVVPILDRMVLQAVGGCEDDANHDIRVLREYMPFAWDLAERHISALNGFTESRVRLIDMALWIVRGQERHRTTGCAA</sequence>
<gene>
    <name evidence="2" type="ORF">U5817_13420</name>
</gene>